<dbReference type="PROSITE" id="PS50011">
    <property type="entry name" value="PROTEIN_KINASE_DOM"/>
    <property type="match status" value="1"/>
</dbReference>
<evidence type="ECO:0000256" key="9">
    <source>
        <dbReference type="SAM" id="MobiDB-lite"/>
    </source>
</evidence>
<dbReference type="NCBIfam" id="NF033483">
    <property type="entry name" value="PknB_PASTA_kin"/>
    <property type="match status" value="1"/>
</dbReference>
<dbReference type="InterPro" id="IPR008271">
    <property type="entry name" value="Ser/Thr_kinase_AS"/>
</dbReference>
<evidence type="ECO:0000313" key="13">
    <source>
        <dbReference type="EMBL" id="MDE8645331.1"/>
    </source>
</evidence>
<dbReference type="InterPro" id="IPR011009">
    <property type="entry name" value="Kinase-like_dom_sf"/>
</dbReference>
<feature type="transmembrane region" description="Helical" evidence="10">
    <location>
        <begin position="403"/>
        <end position="423"/>
    </location>
</feature>
<dbReference type="GO" id="GO:0045717">
    <property type="term" value="P:negative regulation of fatty acid biosynthetic process"/>
    <property type="evidence" value="ECO:0007669"/>
    <property type="project" value="UniProtKB-ARBA"/>
</dbReference>
<evidence type="ECO:0000259" key="12">
    <source>
        <dbReference type="PROSITE" id="PS51178"/>
    </source>
</evidence>
<dbReference type="PANTHER" id="PTHR43289:SF34">
    <property type="entry name" value="SERINE_THREONINE-PROTEIN KINASE YBDM-RELATED"/>
    <property type="match status" value="1"/>
</dbReference>
<keyword evidence="10" id="KW-1133">Transmembrane helix</keyword>
<proteinExistence type="predicted"/>
<organism evidence="14 15">
    <name type="scientific">Rhodococcus qingshengii</name>
    <dbReference type="NCBI Taxonomy" id="334542"/>
    <lineage>
        <taxon>Bacteria</taxon>
        <taxon>Bacillati</taxon>
        <taxon>Actinomycetota</taxon>
        <taxon>Actinomycetes</taxon>
        <taxon>Mycobacteriales</taxon>
        <taxon>Nocardiaceae</taxon>
        <taxon>Rhodococcus</taxon>
        <taxon>Rhodococcus erythropolis group</taxon>
    </lineage>
</organism>
<evidence type="ECO:0000313" key="14">
    <source>
        <dbReference type="EMBL" id="PCK26645.1"/>
    </source>
</evidence>
<dbReference type="Gene3D" id="3.30.200.20">
    <property type="entry name" value="Phosphorylase Kinase, domain 1"/>
    <property type="match status" value="1"/>
</dbReference>
<feature type="region of interest" description="Disordered" evidence="9">
    <location>
        <begin position="283"/>
        <end position="319"/>
    </location>
</feature>
<evidence type="ECO:0000313" key="15">
    <source>
        <dbReference type="Proteomes" id="UP000230886"/>
    </source>
</evidence>
<dbReference type="FunFam" id="3.30.200.20:FF:000035">
    <property type="entry name" value="Serine/threonine protein kinase Stk1"/>
    <property type="match status" value="1"/>
</dbReference>
<dbReference type="PROSITE" id="PS51178">
    <property type="entry name" value="PASTA"/>
    <property type="match status" value="2"/>
</dbReference>
<dbReference type="GeneID" id="64141362"/>
<dbReference type="Pfam" id="PF00069">
    <property type="entry name" value="Pkinase"/>
    <property type="match status" value="1"/>
</dbReference>
<evidence type="ECO:0000256" key="1">
    <source>
        <dbReference type="ARBA" id="ARBA00012513"/>
    </source>
</evidence>
<dbReference type="Pfam" id="PF03793">
    <property type="entry name" value="PASTA"/>
    <property type="match status" value="3"/>
</dbReference>
<feature type="compositionally biased region" description="Acidic residues" evidence="9">
    <location>
        <begin position="367"/>
        <end position="377"/>
    </location>
</feature>
<feature type="domain" description="Protein kinase" evidence="11">
    <location>
        <begin position="10"/>
        <end position="273"/>
    </location>
</feature>
<name>A0A2A5JAR4_RHOSG</name>
<feature type="domain" description="PASTA" evidence="12">
    <location>
        <begin position="425"/>
        <end position="491"/>
    </location>
</feature>
<reference evidence="13" key="2">
    <citation type="submission" date="2023-02" db="EMBL/GenBank/DDBJ databases">
        <title>A novel hydrolase synthesized by Rhodococcus erythropolis HQ is responsible for the detoxification of Zearalenone.</title>
        <authorList>
            <person name="Hu J."/>
            <person name="Xu J."/>
        </authorList>
    </citation>
    <scope>NUCLEOTIDE SEQUENCE</scope>
    <source>
        <strain evidence="13">HQ</strain>
    </source>
</reference>
<dbReference type="AlphaFoldDB" id="A0A2A5JAR4"/>
<dbReference type="RefSeq" id="WP_003941667.1">
    <property type="nucleotide sequence ID" value="NZ_AP023172.1"/>
</dbReference>
<dbReference type="PROSITE" id="PS00108">
    <property type="entry name" value="PROTEIN_KINASE_ST"/>
    <property type="match status" value="1"/>
</dbReference>
<comment type="catalytic activity">
    <reaction evidence="8">
        <text>L-seryl-[protein] + ATP = O-phospho-L-seryl-[protein] + ADP + H(+)</text>
        <dbReference type="Rhea" id="RHEA:17989"/>
        <dbReference type="Rhea" id="RHEA-COMP:9863"/>
        <dbReference type="Rhea" id="RHEA-COMP:11604"/>
        <dbReference type="ChEBI" id="CHEBI:15378"/>
        <dbReference type="ChEBI" id="CHEBI:29999"/>
        <dbReference type="ChEBI" id="CHEBI:30616"/>
        <dbReference type="ChEBI" id="CHEBI:83421"/>
        <dbReference type="ChEBI" id="CHEBI:456216"/>
        <dbReference type="EC" id="2.7.11.1"/>
    </reaction>
</comment>
<evidence type="ECO:0000256" key="8">
    <source>
        <dbReference type="ARBA" id="ARBA00048679"/>
    </source>
</evidence>
<keyword evidence="6" id="KW-0067">ATP-binding</keyword>
<keyword evidence="5 14" id="KW-0418">Kinase</keyword>
<feature type="compositionally biased region" description="Pro residues" evidence="9">
    <location>
        <begin position="298"/>
        <end position="308"/>
    </location>
</feature>
<comment type="catalytic activity">
    <reaction evidence="7">
        <text>L-threonyl-[protein] + ATP = O-phospho-L-threonyl-[protein] + ADP + H(+)</text>
        <dbReference type="Rhea" id="RHEA:46608"/>
        <dbReference type="Rhea" id="RHEA-COMP:11060"/>
        <dbReference type="Rhea" id="RHEA-COMP:11605"/>
        <dbReference type="ChEBI" id="CHEBI:15378"/>
        <dbReference type="ChEBI" id="CHEBI:30013"/>
        <dbReference type="ChEBI" id="CHEBI:30616"/>
        <dbReference type="ChEBI" id="CHEBI:61977"/>
        <dbReference type="ChEBI" id="CHEBI:456216"/>
        <dbReference type="EC" id="2.7.11.1"/>
    </reaction>
</comment>
<keyword evidence="3" id="KW-0808">Transferase</keyword>
<dbReference type="PANTHER" id="PTHR43289">
    <property type="entry name" value="MITOGEN-ACTIVATED PROTEIN KINASE KINASE KINASE 20-RELATED"/>
    <property type="match status" value="1"/>
</dbReference>
<dbReference type="Proteomes" id="UP001217325">
    <property type="component" value="Unassembled WGS sequence"/>
</dbReference>
<accession>A0A2A5JAR4</accession>
<keyword evidence="2 14" id="KW-0723">Serine/threonine-protein kinase</keyword>
<feature type="compositionally biased region" description="Basic and acidic residues" evidence="9">
    <location>
        <begin position="378"/>
        <end position="388"/>
    </location>
</feature>
<dbReference type="CDD" id="cd06577">
    <property type="entry name" value="PASTA_pknB"/>
    <property type="match status" value="4"/>
</dbReference>
<evidence type="ECO:0000256" key="3">
    <source>
        <dbReference type="ARBA" id="ARBA00022679"/>
    </source>
</evidence>
<gene>
    <name evidence="13" type="primary">pknB</name>
    <name evidence="14" type="ORF">CHR55_14835</name>
    <name evidence="13" type="ORF">PXH69_10235</name>
</gene>
<dbReference type="Gene3D" id="3.30.10.20">
    <property type="match status" value="4"/>
</dbReference>
<keyword evidence="4" id="KW-0547">Nucleotide-binding</keyword>
<dbReference type="SUPFAM" id="SSF56112">
    <property type="entry name" value="Protein kinase-like (PK-like)"/>
    <property type="match status" value="1"/>
</dbReference>
<evidence type="ECO:0000259" key="11">
    <source>
        <dbReference type="PROSITE" id="PS50011"/>
    </source>
</evidence>
<dbReference type="InterPro" id="IPR000719">
    <property type="entry name" value="Prot_kinase_dom"/>
</dbReference>
<evidence type="ECO:0000256" key="10">
    <source>
        <dbReference type="SAM" id="Phobius"/>
    </source>
</evidence>
<dbReference type="EC" id="2.7.11.1" evidence="1"/>
<feature type="region of interest" description="Disordered" evidence="9">
    <location>
        <begin position="337"/>
        <end position="388"/>
    </location>
</feature>
<keyword evidence="10" id="KW-0812">Transmembrane</keyword>
<dbReference type="EMBL" id="JARDXE010000005">
    <property type="protein sequence ID" value="MDE8645331.1"/>
    <property type="molecule type" value="Genomic_DNA"/>
</dbReference>
<evidence type="ECO:0000256" key="7">
    <source>
        <dbReference type="ARBA" id="ARBA00047899"/>
    </source>
</evidence>
<dbReference type="FunFam" id="1.10.510.10:FF:000021">
    <property type="entry name" value="Serine/threonine protein kinase"/>
    <property type="match status" value="1"/>
</dbReference>
<dbReference type="CDD" id="cd14014">
    <property type="entry name" value="STKc_PknB_like"/>
    <property type="match status" value="1"/>
</dbReference>
<protein>
    <recommendedName>
        <fullName evidence="1">non-specific serine/threonine protein kinase</fullName>
        <ecNumber evidence="1">2.7.11.1</ecNumber>
    </recommendedName>
</protein>
<evidence type="ECO:0000256" key="6">
    <source>
        <dbReference type="ARBA" id="ARBA00022840"/>
    </source>
</evidence>
<dbReference type="SMART" id="SM00220">
    <property type="entry name" value="S_TKc"/>
    <property type="match status" value="1"/>
</dbReference>
<dbReference type="GO" id="GO:0004674">
    <property type="term" value="F:protein serine/threonine kinase activity"/>
    <property type="evidence" value="ECO:0007669"/>
    <property type="project" value="UniProtKB-KW"/>
</dbReference>
<sequence>MIGEMLERRYRVDAPIARGGMSTVYRGLDTRLDRPVAIKVMDPQFAGDPAFLTRFEFEARAVARLKHPALVAVYDQGSDRNHVFLVMELVDGGTLRELLRERGPMPPHAVAAVVAPVLDALAVAHRAGLVHRDVKPENILISDTGEVKIADFGLVRAAAAATTTSNSVILGTAAYLSPEQVTSGIADTRSDVYSTGVLMFELLTGTTPFTGDTSLSIAYQRIHDDVPRPGSRIPGVPAQFDRLVAEATHREPAHRFADAGEMAAALRSVSEQLELPSYRVPAPRRSAQHQSAQVAPARPQPAPAPPTEVHPNSAARPNPAATTVLASGVAPAVAATTALGTGSPPPGGIQHTRAVTAQTARPATVDGDSDFDDGSDFGDDHPGHDDPHAHFVEARRKSRRATLIWLLVIAVLALALGFGGWWMGSGRYTAVPSIDGLTKDTAVTALQDAGLSPDVQGQYSDAQPIDTVIGTDPASGSRVTKGSTVALLTSLGRPTVPPIPAGGDVSALGAQLADRTLVAVDGGDTFSSKIPIGGVAALDPAPGTEVAVGSSVKVITSKGSPPVDIPDVKGMSENAARAALDKVGISVSTTRTTFDDAVEGGSVIGTDPAVGSSVNAGTSVVLLISDSVKVPSLIGRSVSSAREELGRLGLEITVRQLTQNDSSVIISQSVKNDLVAKGTDISVVAIP</sequence>
<keyword evidence="10" id="KW-0472">Membrane</keyword>
<evidence type="ECO:0000256" key="5">
    <source>
        <dbReference type="ARBA" id="ARBA00022777"/>
    </source>
</evidence>
<comment type="caution">
    <text evidence="14">The sequence shown here is derived from an EMBL/GenBank/DDBJ whole genome shotgun (WGS) entry which is preliminary data.</text>
</comment>
<dbReference type="EMBL" id="NOVD01000008">
    <property type="protein sequence ID" value="PCK26645.1"/>
    <property type="molecule type" value="Genomic_DNA"/>
</dbReference>
<evidence type="ECO:0000256" key="2">
    <source>
        <dbReference type="ARBA" id="ARBA00022527"/>
    </source>
</evidence>
<dbReference type="Proteomes" id="UP000230886">
    <property type="component" value="Unassembled WGS sequence"/>
</dbReference>
<dbReference type="Gene3D" id="1.10.510.10">
    <property type="entry name" value="Transferase(Phosphotransferase) domain 1"/>
    <property type="match status" value="1"/>
</dbReference>
<dbReference type="InterPro" id="IPR005543">
    <property type="entry name" value="PASTA_dom"/>
</dbReference>
<reference evidence="14 15" key="1">
    <citation type="submission" date="2017-07" db="EMBL/GenBank/DDBJ databases">
        <title>Draft sequence of Rhodococcus enclensis 23b-28.</title>
        <authorList>
            <person name="Besaury L."/>
            <person name="Sancelme M."/>
            <person name="Amato P."/>
            <person name="Lallement A."/>
            <person name="Delort A.-M."/>
        </authorList>
    </citation>
    <scope>NUCLEOTIDE SEQUENCE [LARGE SCALE GENOMIC DNA]</scope>
    <source>
        <strain evidence="14 15">23b-28</strain>
    </source>
</reference>
<dbReference type="GO" id="GO:0005524">
    <property type="term" value="F:ATP binding"/>
    <property type="evidence" value="ECO:0007669"/>
    <property type="project" value="UniProtKB-KW"/>
</dbReference>
<feature type="domain" description="PASTA" evidence="12">
    <location>
        <begin position="559"/>
        <end position="626"/>
    </location>
</feature>
<evidence type="ECO:0000256" key="4">
    <source>
        <dbReference type="ARBA" id="ARBA00022741"/>
    </source>
</evidence>
<accession>A0A7I8B643</accession>
<dbReference type="SMART" id="SM00740">
    <property type="entry name" value="PASTA"/>
    <property type="match status" value="3"/>
</dbReference>